<reference evidence="1 2" key="1">
    <citation type="submission" date="2018-12" db="EMBL/GenBank/DDBJ databases">
        <title>Hymenobacter gummosus sp. nov., isolated from a spring.</title>
        <authorList>
            <person name="Nie L."/>
        </authorList>
    </citation>
    <scope>NUCLEOTIDE SEQUENCE [LARGE SCALE GENOMIC DNA]</scope>
    <source>
        <strain evidence="1 2">KCTC 52166</strain>
    </source>
</reference>
<proteinExistence type="predicted"/>
<sequence length="558" mass="63805">MAKRSSASTSIRRSATVRIPEVFSFDHDIAVTPSTSQVERKNLENACYFILSALSRYRYDHKALEMLEATGYLPLSAVLLKKTCGDRYKMALDLLISAGIIEHASGSYSTGSSRRYRLAKHMAASASVYRELSGTVRERFLRNQEEADQVRVKNPASLTHLTKWLNPLRLTVDLQRAHSFIELSFRRVHELINASEFSEAEKLEARGRAHVRMNQQINDLRLLANGVYQVSNDGKDERLHSVLTRVKKELRSFLLYDGQPLVSLDIRSSQPYFFTKLLSRKFYSMTVKNPLGFKSLVQGPQHTPSTPLLPPTPPPDIYSSMFPTLTELTDEQLLTRSSFRQFSWESGFYKQFAEQLNTTATKHINEAQAKKLAMFLFFEYRPYKFRTEQFRSFERLYPLEAGVIRGMNRLEGKLLPIMLQRLESRVMLHHVSKTIAAVLPEAPLFSVHDSLLTPPQYAAAVKNMMVTELTTIMGLQPGIKEESKDSEDELQALESFAHSILEDTLKSVRQWSKAVAQGLPNAYSFAGENRDEPLLRQTPEYNGEKIVFNPYYYDSEEE</sequence>
<dbReference type="AlphaFoldDB" id="A0A431U8W2"/>
<protein>
    <submittedName>
        <fullName evidence="1">Uncharacterized protein</fullName>
    </submittedName>
</protein>
<evidence type="ECO:0000313" key="2">
    <source>
        <dbReference type="Proteomes" id="UP000282184"/>
    </source>
</evidence>
<dbReference type="EMBL" id="RXOF01000001">
    <property type="protein sequence ID" value="RTQ53266.1"/>
    <property type="molecule type" value="Genomic_DNA"/>
</dbReference>
<dbReference type="Proteomes" id="UP000282184">
    <property type="component" value="Unassembled WGS sequence"/>
</dbReference>
<accession>A0A431U8W2</accession>
<comment type="caution">
    <text evidence="1">The sequence shown here is derived from an EMBL/GenBank/DDBJ whole genome shotgun (WGS) entry which is preliminary data.</text>
</comment>
<evidence type="ECO:0000313" key="1">
    <source>
        <dbReference type="EMBL" id="RTQ53266.1"/>
    </source>
</evidence>
<gene>
    <name evidence="1" type="ORF">EJV47_00575</name>
</gene>
<name>A0A431U8W2_9BACT</name>
<organism evidence="1 2">
    <name type="scientific">Hymenobacter gummosus</name>
    <dbReference type="NCBI Taxonomy" id="1776032"/>
    <lineage>
        <taxon>Bacteria</taxon>
        <taxon>Pseudomonadati</taxon>
        <taxon>Bacteroidota</taxon>
        <taxon>Cytophagia</taxon>
        <taxon>Cytophagales</taxon>
        <taxon>Hymenobacteraceae</taxon>
        <taxon>Hymenobacter</taxon>
    </lineage>
</organism>
<keyword evidence="2" id="KW-1185">Reference proteome</keyword>
<dbReference type="RefSeq" id="WP_126691192.1">
    <property type="nucleotide sequence ID" value="NZ_RXOF01000001.1"/>
</dbReference>
<dbReference type="OrthoDB" id="882116at2"/>